<evidence type="ECO:0000256" key="9">
    <source>
        <dbReference type="ARBA" id="ARBA00023136"/>
    </source>
</evidence>
<evidence type="ECO:0000256" key="11">
    <source>
        <dbReference type="ARBA" id="ARBA00067681"/>
    </source>
</evidence>
<comment type="function">
    <text evidence="10">Part of the ABC transporter complex CysAWTP (TC 3.A.1.6.1) involved in sulfate/thiosulfate import. Probably responsible for the translocation of the substrate across the membrane.</text>
</comment>
<evidence type="ECO:0000256" key="5">
    <source>
        <dbReference type="ARBA" id="ARBA00022519"/>
    </source>
</evidence>
<keyword evidence="6 12" id="KW-0812">Transmembrane</keyword>
<evidence type="ECO:0000256" key="1">
    <source>
        <dbReference type="ARBA" id="ARBA00004429"/>
    </source>
</evidence>
<feature type="domain" description="ABC transmembrane type-1" evidence="13">
    <location>
        <begin position="71"/>
        <end position="274"/>
    </location>
</feature>
<evidence type="ECO:0000313" key="14">
    <source>
        <dbReference type="EMBL" id="ARP56502.1"/>
    </source>
</evidence>
<evidence type="ECO:0000313" key="15">
    <source>
        <dbReference type="Proteomes" id="UP000194143"/>
    </source>
</evidence>
<dbReference type="FunFam" id="1.10.3720.10:FF:000015">
    <property type="entry name" value="Sulfate ABC transporter, permease CysW"/>
    <property type="match status" value="1"/>
</dbReference>
<dbReference type="GO" id="GO:0015419">
    <property type="term" value="F:ABC-type sulfate transporter activity"/>
    <property type="evidence" value="ECO:0007669"/>
    <property type="project" value="InterPro"/>
</dbReference>
<dbReference type="InterPro" id="IPR035906">
    <property type="entry name" value="MetI-like_sf"/>
</dbReference>
<keyword evidence="4" id="KW-1003">Cell membrane</keyword>
<comment type="subcellular location">
    <subcellularLocation>
        <location evidence="1">Cell inner membrane</location>
        <topology evidence="1">Multi-pass membrane protein</topology>
    </subcellularLocation>
</comment>
<reference evidence="14 15" key="1">
    <citation type="submission" date="2017-04" db="EMBL/GenBank/DDBJ databases">
        <title>Complete Genome Sequence of Bacillus thuringiensis type Strain ATCC 10792.</title>
        <authorList>
            <person name="Oh D.-H."/>
            <person name="Park B.-J."/>
            <person name="Shuai W."/>
            <person name="Chelliah R."/>
        </authorList>
    </citation>
    <scope>NUCLEOTIDE SEQUENCE [LARGE SCALE GENOMIC DNA]</scope>
    <source>
        <strain evidence="14 15">ATCC 10792</strain>
    </source>
</reference>
<evidence type="ECO:0000256" key="6">
    <source>
        <dbReference type="ARBA" id="ARBA00022692"/>
    </source>
</evidence>
<evidence type="ECO:0000256" key="7">
    <source>
        <dbReference type="ARBA" id="ARBA00022989"/>
    </source>
</evidence>
<dbReference type="AlphaFoldDB" id="A0A1W6WIV8"/>
<keyword evidence="7 12" id="KW-1133">Transmembrane helix</keyword>
<feature type="transmembrane region" description="Helical" evidence="12">
    <location>
        <begin position="71"/>
        <end position="95"/>
    </location>
</feature>
<proteinExistence type="predicted"/>
<evidence type="ECO:0000256" key="2">
    <source>
        <dbReference type="ARBA" id="ARBA00011779"/>
    </source>
</evidence>
<evidence type="ECO:0000256" key="4">
    <source>
        <dbReference type="ARBA" id="ARBA00022475"/>
    </source>
</evidence>
<dbReference type="GeneID" id="67465616"/>
<feature type="transmembrane region" description="Helical" evidence="12">
    <location>
        <begin position="208"/>
        <end position="233"/>
    </location>
</feature>
<dbReference type="InterPro" id="IPR011866">
    <property type="entry name" value="CysW_permease"/>
</dbReference>
<feature type="transmembrane region" description="Helical" evidence="12">
    <location>
        <begin position="107"/>
        <end position="127"/>
    </location>
</feature>
<dbReference type="NCBIfam" id="TIGR02140">
    <property type="entry name" value="permease_CysW"/>
    <property type="match status" value="1"/>
</dbReference>
<keyword evidence="8" id="KW-0764">Sulfate transport</keyword>
<evidence type="ECO:0000256" key="10">
    <source>
        <dbReference type="ARBA" id="ARBA00025323"/>
    </source>
</evidence>
<sequence>MEPTLLEKKIVKSVSAKKESKLVPGILITITVLFLSLFLLLPLITIFLKAFERGMDVYIAAITDQEAFSAIRLTLLVALIVVPLNTIFGVAAAWLITKFQFKGKQVLLSLIELPFAVSPVIAGLVFVLLFTPRGALGEWLLEHGVKLIFSVPGIIIATIFVTFPFVARELIPIMQAQGKSEEEAALSLGASGWKMFWCVTLPNIKWGLLYGMILCNARAIGEFGAVSVVSGHVRGITNTMPLHIEILYNEYQFSAAFAVATLMSLIAVFTLVIKNWIEWRMEKRQ</sequence>
<dbReference type="EMBL" id="CP021061">
    <property type="protein sequence ID" value="ARP56502.1"/>
    <property type="molecule type" value="Genomic_DNA"/>
</dbReference>
<dbReference type="PANTHER" id="PTHR30406">
    <property type="entry name" value="SULFATE TRANSPORT SYSTEM PERMEASE PROTEIN"/>
    <property type="match status" value="1"/>
</dbReference>
<keyword evidence="9 12" id="KW-0472">Membrane</keyword>
<dbReference type="InterPro" id="IPR000515">
    <property type="entry name" value="MetI-like"/>
</dbReference>
<evidence type="ECO:0000256" key="12">
    <source>
        <dbReference type="SAM" id="Phobius"/>
    </source>
</evidence>
<dbReference type="RefSeq" id="WP_000433823.1">
    <property type="nucleotide sequence ID" value="NZ_CP021061.1"/>
</dbReference>
<dbReference type="PROSITE" id="PS50928">
    <property type="entry name" value="ABC_TM1"/>
    <property type="match status" value="1"/>
</dbReference>
<feature type="transmembrane region" description="Helical" evidence="12">
    <location>
        <begin position="253"/>
        <end position="277"/>
    </location>
</feature>
<comment type="subunit">
    <text evidence="2">The complex is composed of two ATP-binding proteins (CysA), two transmembrane proteins (CysT and CysW) and a solute-binding protein (CysP).</text>
</comment>
<organism evidence="14 15">
    <name type="scientific">Bacillus thuringiensis</name>
    <dbReference type="NCBI Taxonomy" id="1428"/>
    <lineage>
        <taxon>Bacteria</taxon>
        <taxon>Bacillati</taxon>
        <taxon>Bacillota</taxon>
        <taxon>Bacilli</taxon>
        <taxon>Bacillales</taxon>
        <taxon>Bacillaceae</taxon>
        <taxon>Bacillus</taxon>
        <taxon>Bacillus cereus group</taxon>
    </lineage>
</organism>
<evidence type="ECO:0000256" key="3">
    <source>
        <dbReference type="ARBA" id="ARBA00022448"/>
    </source>
</evidence>
<name>A0A1W6WIV8_BACTU</name>
<feature type="transmembrane region" description="Helical" evidence="12">
    <location>
        <begin position="22"/>
        <end position="51"/>
    </location>
</feature>
<dbReference type="PANTHER" id="PTHR30406:SF1">
    <property type="entry name" value="SULFATE TRANSPORT SYSTEM PERMEASE PROTEIN CYSW"/>
    <property type="match status" value="1"/>
</dbReference>
<feature type="transmembrane region" description="Helical" evidence="12">
    <location>
        <begin position="147"/>
        <end position="167"/>
    </location>
</feature>
<keyword evidence="15" id="KW-1185">Reference proteome</keyword>
<dbReference type="Proteomes" id="UP000194143">
    <property type="component" value="Chromosome"/>
</dbReference>
<dbReference type="GO" id="GO:0005886">
    <property type="term" value="C:plasma membrane"/>
    <property type="evidence" value="ECO:0007669"/>
    <property type="project" value="UniProtKB-SubCell"/>
</dbReference>
<gene>
    <name evidence="14" type="ORF">CAB88_05135</name>
</gene>
<accession>A0A1W6WIV8</accession>
<dbReference type="Pfam" id="PF00528">
    <property type="entry name" value="BPD_transp_1"/>
    <property type="match status" value="1"/>
</dbReference>
<dbReference type="SMR" id="A0A1W6WIV8"/>
<dbReference type="SUPFAM" id="SSF161098">
    <property type="entry name" value="MetI-like"/>
    <property type="match status" value="1"/>
</dbReference>
<keyword evidence="5" id="KW-0997">Cell inner membrane</keyword>
<evidence type="ECO:0000256" key="8">
    <source>
        <dbReference type="ARBA" id="ARBA00023032"/>
    </source>
</evidence>
<dbReference type="CDD" id="cd06261">
    <property type="entry name" value="TM_PBP2"/>
    <property type="match status" value="1"/>
</dbReference>
<evidence type="ECO:0000259" key="13">
    <source>
        <dbReference type="PROSITE" id="PS50928"/>
    </source>
</evidence>
<keyword evidence="3" id="KW-0813">Transport</keyword>
<protein>
    <recommendedName>
        <fullName evidence="11">Sulfate transport system permease protein CysW</fullName>
    </recommendedName>
</protein>
<dbReference type="Gene3D" id="1.10.3720.10">
    <property type="entry name" value="MetI-like"/>
    <property type="match status" value="1"/>
</dbReference>
<dbReference type="InterPro" id="IPR005667">
    <property type="entry name" value="Sulph_transpt2"/>
</dbReference>
<dbReference type="NCBIfam" id="TIGR00969">
    <property type="entry name" value="3a0106s02"/>
    <property type="match status" value="1"/>
</dbReference>